<organism evidence="2 3">
    <name type="scientific">Floridaenema evergladense BLCC-F167</name>
    <dbReference type="NCBI Taxonomy" id="3153639"/>
    <lineage>
        <taxon>Bacteria</taxon>
        <taxon>Bacillati</taxon>
        <taxon>Cyanobacteriota</taxon>
        <taxon>Cyanophyceae</taxon>
        <taxon>Oscillatoriophycideae</taxon>
        <taxon>Aerosakkonematales</taxon>
        <taxon>Aerosakkonemataceae</taxon>
        <taxon>Floridanema</taxon>
        <taxon>Floridanema evergladense</taxon>
    </lineage>
</organism>
<keyword evidence="3" id="KW-1185">Reference proteome</keyword>
<feature type="transmembrane region" description="Helical" evidence="1">
    <location>
        <begin position="50"/>
        <end position="71"/>
    </location>
</feature>
<keyword evidence="1" id="KW-1133">Transmembrane helix</keyword>
<protein>
    <submittedName>
        <fullName evidence="2">Uncharacterized protein</fullName>
    </submittedName>
</protein>
<name>A0ABV4WMC6_9CYAN</name>
<keyword evidence="1" id="KW-0472">Membrane</keyword>
<dbReference type="EMBL" id="JBHFNT010000141">
    <property type="protein sequence ID" value="MFB2836205.1"/>
    <property type="molecule type" value="Genomic_DNA"/>
</dbReference>
<comment type="caution">
    <text evidence="2">The sequence shown here is derived from an EMBL/GenBank/DDBJ whole genome shotgun (WGS) entry which is preliminary data.</text>
</comment>
<accession>A0ABV4WMC6</accession>
<sequence>MSSNLPSGSSNQDRLYKDVITTIEATQYLVNFIIISFAFGLSISNREFSIYLLITIATTSVTIVSTVSQVFKAIIDLLSRIERNTRSE</sequence>
<keyword evidence="1" id="KW-0812">Transmembrane</keyword>
<feature type="transmembrane region" description="Helical" evidence="1">
    <location>
        <begin position="25"/>
        <end position="43"/>
    </location>
</feature>
<proteinExistence type="predicted"/>
<evidence type="ECO:0000313" key="3">
    <source>
        <dbReference type="Proteomes" id="UP001576780"/>
    </source>
</evidence>
<dbReference type="RefSeq" id="WP_413278594.1">
    <property type="nucleotide sequence ID" value="NZ_JBHFNT010000141.1"/>
</dbReference>
<gene>
    <name evidence="2" type="ORF">ACE1CA_16855</name>
</gene>
<evidence type="ECO:0000256" key="1">
    <source>
        <dbReference type="SAM" id="Phobius"/>
    </source>
</evidence>
<evidence type="ECO:0000313" key="2">
    <source>
        <dbReference type="EMBL" id="MFB2836205.1"/>
    </source>
</evidence>
<dbReference type="Proteomes" id="UP001576780">
    <property type="component" value="Unassembled WGS sequence"/>
</dbReference>
<reference evidence="2 3" key="1">
    <citation type="submission" date="2024-09" db="EMBL/GenBank/DDBJ databases">
        <title>Floridaenema gen nov. (Aerosakkonemataceae, Aerosakkonematales ord. nov., Cyanobacteria) from benthic tropical and subtropical fresh waters, with the description of four new species.</title>
        <authorList>
            <person name="Moretto J.A."/>
            <person name="Berthold D.E."/>
            <person name="Lefler F.W."/>
            <person name="Huang I.-S."/>
            <person name="Laughinghouse H. IV."/>
        </authorList>
    </citation>
    <scope>NUCLEOTIDE SEQUENCE [LARGE SCALE GENOMIC DNA]</scope>
    <source>
        <strain evidence="2 3">BLCC-F167</strain>
    </source>
</reference>